<proteinExistence type="inferred from homology"/>
<dbReference type="InterPro" id="IPR021884">
    <property type="entry name" value="Ice-bd_prot"/>
</dbReference>
<dbReference type="Proteomes" id="UP000228533">
    <property type="component" value="Unassembled WGS sequence"/>
</dbReference>
<evidence type="ECO:0000256" key="2">
    <source>
        <dbReference type="ARBA" id="ARBA00022729"/>
    </source>
</evidence>
<comment type="similarity">
    <text evidence="1">Belongs to the ice-binding protein family.</text>
</comment>
<accession>A0A2M6WTY0</accession>
<keyword evidence="2" id="KW-0732">Signal</keyword>
<protein>
    <recommendedName>
        <fullName evidence="5">Peptidoglycan binding-like domain-containing protein</fullName>
    </recommendedName>
</protein>
<dbReference type="Pfam" id="PF11999">
    <property type="entry name" value="Ice_binding"/>
    <property type="match status" value="1"/>
</dbReference>
<dbReference type="EMBL" id="PFAM01000008">
    <property type="protein sequence ID" value="PIT96258.1"/>
    <property type="molecule type" value="Genomic_DNA"/>
</dbReference>
<dbReference type="SUPFAM" id="SSF47090">
    <property type="entry name" value="PGBD-like"/>
    <property type="match status" value="1"/>
</dbReference>
<dbReference type="InterPro" id="IPR036365">
    <property type="entry name" value="PGBD-like_sf"/>
</dbReference>
<evidence type="ECO:0000256" key="1">
    <source>
        <dbReference type="ARBA" id="ARBA00005445"/>
    </source>
</evidence>
<gene>
    <name evidence="3" type="ORF">COT94_01015</name>
</gene>
<dbReference type="Gene3D" id="1.10.101.10">
    <property type="entry name" value="PGBD-like superfamily/PGBD"/>
    <property type="match status" value="1"/>
</dbReference>
<evidence type="ECO:0000313" key="3">
    <source>
        <dbReference type="EMBL" id="PIT96258.1"/>
    </source>
</evidence>
<sequence length="299" mass="31346">MPADVTELGAGNIGGLTIVPNIYKWGTGVLIPTDVTLSGGANDVWIFQIAQTLDLSSNVKINLSGGAQAKNIFWVVGGQTTVGTGAVLNGNVLDQTAIVLNTGAVLNGRALAQTAVTLDANAVTTPKSEYASGQAPAPTPTPTPTPILVPTPVTLIIPTSPSIVYPSTNVLSFSYTIPTPVNNVDFVETPKELGVIVPVATIQNTVIAKPIEASFVQQVKVLLNDLMRGLRNNDVKILQQFLISENKGVAAESLARVGATSYFGVLTQGALAEFQAKTGIFPPQGYFGPITRKYLNTNY</sequence>
<dbReference type="InterPro" id="IPR036366">
    <property type="entry name" value="PGBDSf"/>
</dbReference>
<evidence type="ECO:0000313" key="4">
    <source>
        <dbReference type="Proteomes" id="UP000228533"/>
    </source>
</evidence>
<name>A0A2M6WTY0_9BACT</name>
<evidence type="ECO:0008006" key="5">
    <source>
        <dbReference type="Google" id="ProtNLM"/>
    </source>
</evidence>
<organism evidence="3 4">
    <name type="scientific">Candidatus Falkowbacteria bacterium CG10_big_fil_rev_8_21_14_0_10_37_14</name>
    <dbReference type="NCBI Taxonomy" id="1974561"/>
    <lineage>
        <taxon>Bacteria</taxon>
        <taxon>Candidatus Falkowiibacteriota</taxon>
    </lineage>
</organism>
<comment type="caution">
    <text evidence="3">The sequence shown here is derived from an EMBL/GenBank/DDBJ whole genome shotgun (WGS) entry which is preliminary data.</text>
</comment>
<reference evidence="4" key="1">
    <citation type="submission" date="2017-09" db="EMBL/GenBank/DDBJ databases">
        <title>Depth-based differentiation of microbial function through sediment-hosted aquifers and enrichment of novel symbionts in the deep terrestrial subsurface.</title>
        <authorList>
            <person name="Probst A.J."/>
            <person name="Ladd B."/>
            <person name="Jarett J.K."/>
            <person name="Geller-Mcgrath D.E."/>
            <person name="Sieber C.M.K."/>
            <person name="Emerson J.B."/>
            <person name="Anantharaman K."/>
            <person name="Thomas B.C."/>
            <person name="Malmstrom R."/>
            <person name="Stieglmeier M."/>
            <person name="Klingl A."/>
            <person name="Woyke T."/>
            <person name="Ryan C.M."/>
            <person name="Banfield J.F."/>
        </authorList>
    </citation>
    <scope>NUCLEOTIDE SEQUENCE [LARGE SCALE GENOMIC DNA]</scope>
</reference>
<dbReference type="AlphaFoldDB" id="A0A2M6WTY0"/>